<sequence>MLSRADIEARMPHAGASCLLERVIAHDVQTIHCTTRAHLDPANPLRRNGRLDMVCGVEIGMQAAALHGGLHMQTGGPRIGYLTTLRHVSLAPGRLDQPQWGTLQVRATCEQADEQGMRYHFSVESEAGTVLVTGHGFVVLQPQEQQP</sequence>
<dbReference type="InterPro" id="IPR016776">
    <property type="entry name" value="ApeP-like_dehydratase"/>
</dbReference>
<evidence type="ECO:0000313" key="2">
    <source>
        <dbReference type="Proteomes" id="UP000464674"/>
    </source>
</evidence>
<dbReference type="AlphaFoldDB" id="A0A857FM48"/>
<evidence type="ECO:0008006" key="3">
    <source>
        <dbReference type="Google" id="ProtNLM"/>
    </source>
</evidence>
<dbReference type="OrthoDB" id="9800188at2"/>
<evidence type="ECO:0000313" key="1">
    <source>
        <dbReference type="EMBL" id="QHC35235.1"/>
    </source>
</evidence>
<dbReference type="InterPro" id="IPR029069">
    <property type="entry name" value="HotDog_dom_sf"/>
</dbReference>
<dbReference type="EMBL" id="CP041348">
    <property type="protein sequence ID" value="QHC35235.1"/>
    <property type="molecule type" value="Genomic_DNA"/>
</dbReference>
<organism evidence="1 2">
    <name type="scientific">Komagataeibacter xylinus</name>
    <name type="common">Gluconacetobacter xylinus</name>
    <dbReference type="NCBI Taxonomy" id="28448"/>
    <lineage>
        <taxon>Bacteria</taxon>
        <taxon>Pseudomonadati</taxon>
        <taxon>Pseudomonadota</taxon>
        <taxon>Alphaproteobacteria</taxon>
        <taxon>Acetobacterales</taxon>
        <taxon>Acetobacteraceae</taxon>
        <taxon>Komagataeibacter</taxon>
    </lineage>
</organism>
<dbReference type="Proteomes" id="UP000464674">
    <property type="component" value="Chromosome"/>
</dbReference>
<protein>
    <recommendedName>
        <fullName evidence="3">Phosphotransferase</fullName>
    </recommendedName>
</protein>
<dbReference type="Pfam" id="PF22817">
    <property type="entry name" value="ApeP-like"/>
    <property type="match status" value="1"/>
</dbReference>
<gene>
    <name evidence="1" type="ORF">FMA36_06735</name>
</gene>
<accession>A0A857FM48</accession>
<dbReference type="Gene3D" id="3.10.129.10">
    <property type="entry name" value="Hotdog Thioesterase"/>
    <property type="match status" value="1"/>
</dbReference>
<name>A0A857FM48_KOMXY</name>
<dbReference type="SUPFAM" id="SSF54637">
    <property type="entry name" value="Thioesterase/thiol ester dehydrase-isomerase"/>
    <property type="match status" value="1"/>
</dbReference>
<proteinExistence type="predicted"/>
<dbReference type="RefSeq" id="WP_159261703.1">
    <property type="nucleotide sequence ID" value="NZ_CP041348.1"/>
</dbReference>
<reference evidence="1 2" key="1">
    <citation type="journal article" date="2020" name="Carbohydr. Polym.">
        <title>Characterization and optimization of production of bacterial cellulose from strain CGMCC 17276 based on whole-genome analysis.</title>
        <authorList>
            <person name="Lu T."/>
            <person name="Gao H."/>
            <person name="Liao B."/>
            <person name="Wu J."/>
            <person name="Zhang W."/>
            <person name="Huang J."/>
            <person name="Liu M."/>
            <person name="Huang J."/>
            <person name="Chang Z."/>
            <person name="Jin M."/>
            <person name="Yi Z."/>
            <person name="Jiang D."/>
        </authorList>
    </citation>
    <scope>NUCLEOTIDE SEQUENCE [LARGE SCALE GENOMIC DNA]</scope>
    <source>
        <strain evidence="1 2">CGMCC 17276</strain>
    </source>
</reference>